<keyword evidence="3 5" id="KW-0697">Rotamase</keyword>
<proteinExistence type="inferred from homology"/>
<evidence type="ECO:0000256" key="5">
    <source>
        <dbReference type="PROSITE-ProRule" id="PRU00277"/>
    </source>
</evidence>
<evidence type="ECO:0000256" key="2">
    <source>
        <dbReference type="ARBA" id="ARBA00006577"/>
    </source>
</evidence>
<dbReference type="PROSITE" id="PS50059">
    <property type="entry name" value="FKBP_PPIASE"/>
    <property type="match status" value="1"/>
</dbReference>
<dbReference type="RefSeq" id="WP_329955645.1">
    <property type="nucleotide sequence ID" value="NZ_AP024086.1"/>
</dbReference>
<comment type="similarity">
    <text evidence="2 6">Belongs to the FKBP-type PPIase family.</text>
</comment>
<evidence type="ECO:0000256" key="7">
    <source>
        <dbReference type="SAM" id="SignalP"/>
    </source>
</evidence>
<evidence type="ECO:0000256" key="4">
    <source>
        <dbReference type="ARBA" id="ARBA00023235"/>
    </source>
</evidence>
<feature type="domain" description="PPIase FKBP-type" evidence="8">
    <location>
        <begin position="149"/>
        <end position="235"/>
    </location>
</feature>
<dbReference type="Pfam" id="PF01346">
    <property type="entry name" value="FKBP_N"/>
    <property type="match status" value="1"/>
</dbReference>
<dbReference type="GO" id="GO:0003755">
    <property type="term" value="F:peptidyl-prolyl cis-trans isomerase activity"/>
    <property type="evidence" value="ECO:0007669"/>
    <property type="project" value="UniProtKB-UniRule"/>
</dbReference>
<dbReference type="InterPro" id="IPR001179">
    <property type="entry name" value="PPIase_FKBP_dom"/>
</dbReference>
<comment type="catalytic activity">
    <reaction evidence="1 5 6">
        <text>[protein]-peptidylproline (omega=180) = [protein]-peptidylproline (omega=0)</text>
        <dbReference type="Rhea" id="RHEA:16237"/>
        <dbReference type="Rhea" id="RHEA-COMP:10747"/>
        <dbReference type="Rhea" id="RHEA-COMP:10748"/>
        <dbReference type="ChEBI" id="CHEBI:83833"/>
        <dbReference type="ChEBI" id="CHEBI:83834"/>
        <dbReference type="EC" id="5.2.1.8"/>
    </reaction>
</comment>
<dbReference type="FunFam" id="3.10.50.40:FF:000006">
    <property type="entry name" value="Peptidyl-prolyl cis-trans isomerase"/>
    <property type="match status" value="1"/>
</dbReference>
<keyword evidence="10" id="KW-1185">Reference proteome</keyword>
<evidence type="ECO:0000259" key="8">
    <source>
        <dbReference type="PROSITE" id="PS50059"/>
    </source>
</evidence>
<dbReference type="KEGG" id="dbk:DGMP_05120"/>
<dbReference type="Pfam" id="PF00254">
    <property type="entry name" value="FKBP_C"/>
    <property type="match status" value="1"/>
</dbReference>
<name>A0A8D5FKF8_9BACT</name>
<dbReference type="EMBL" id="AP024086">
    <property type="protein sequence ID" value="BCL59819.1"/>
    <property type="molecule type" value="Genomic_DNA"/>
</dbReference>
<gene>
    <name evidence="9" type="primary">mip</name>
    <name evidence="9" type="ORF">DGMP_05120</name>
</gene>
<dbReference type="PANTHER" id="PTHR43811:SF19">
    <property type="entry name" value="39 KDA FK506-BINDING NUCLEAR PROTEIN"/>
    <property type="match status" value="1"/>
</dbReference>
<dbReference type="AlphaFoldDB" id="A0A8D5FKF8"/>
<evidence type="ECO:0000256" key="1">
    <source>
        <dbReference type="ARBA" id="ARBA00000971"/>
    </source>
</evidence>
<protein>
    <recommendedName>
        <fullName evidence="6">Peptidyl-prolyl cis-trans isomerase</fullName>
        <ecNumber evidence="6">5.2.1.8</ecNumber>
    </recommendedName>
</protein>
<feature type="signal peptide" evidence="7">
    <location>
        <begin position="1"/>
        <end position="22"/>
    </location>
</feature>
<sequence>MKKKVVSMLLGVCLVVPVVSFGAGQAEKKMKSLSFKEQLSYSMGFEVGNYFKGAGDDIRKDLLLKGITDAYDGTKPLLTREEMVAVQKKFAKEMEGRQKEKLAAMLEKNKKEGAAYLEKNSSKEGVTVTKSGLQYEVLTQGKGKKPKAGDRVKVDYVGKLINGREFDNSKKRGEPVVFEVGQVIKGWSEALQLMNVGSKYRLVIPSELAYGERGVAPLIQPNSVLVFEVELLGIEK</sequence>
<organism evidence="9 10">
    <name type="scientific">Desulfomarina profundi</name>
    <dbReference type="NCBI Taxonomy" id="2772557"/>
    <lineage>
        <taxon>Bacteria</taxon>
        <taxon>Pseudomonadati</taxon>
        <taxon>Thermodesulfobacteriota</taxon>
        <taxon>Desulfobulbia</taxon>
        <taxon>Desulfobulbales</taxon>
        <taxon>Desulfobulbaceae</taxon>
        <taxon>Desulfomarina</taxon>
    </lineage>
</organism>
<evidence type="ECO:0000256" key="3">
    <source>
        <dbReference type="ARBA" id="ARBA00023110"/>
    </source>
</evidence>
<accession>A0A8D5FKF8</accession>
<evidence type="ECO:0000313" key="10">
    <source>
        <dbReference type="Proteomes" id="UP000826725"/>
    </source>
</evidence>
<dbReference type="Proteomes" id="UP000826725">
    <property type="component" value="Chromosome"/>
</dbReference>
<keyword evidence="4 5" id="KW-0413">Isomerase</keyword>
<evidence type="ECO:0000256" key="6">
    <source>
        <dbReference type="RuleBase" id="RU003915"/>
    </source>
</evidence>
<dbReference type="InterPro" id="IPR000774">
    <property type="entry name" value="PPIase_FKBP_N"/>
</dbReference>
<keyword evidence="7" id="KW-0732">Signal</keyword>
<dbReference type="GO" id="GO:0006457">
    <property type="term" value="P:protein folding"/>
    <property type="evidence" value="ECO:0007669"/>
    <property type="project" value="InterPro"/>
</dbReference>
<feature type="chain" id="PRO_5034237931" description="Peptidyl-prolyl cis-trans isomerase" evidence="7">
    <location>
        <begin position="23"/>
        <end position="236"/>
    </location>
</feature>
<dbReference type="EC" id="5.2.1.8" evidence="6"/>
<reference evidence="9" key="1">
    <citation type="submission" date="2020-09" db="EMBL/GenBank/DDBJ databases">
        <title>Desulfogranum mesoprofundum gen. nov., sp. nov., a novel mesophilic, sulfate-reducing chemolithoautotroph isolated from a deep-sea hydrothermal vent chimney in the Suiyo Seamount.</title>
        <authorList>
            <person name="Hashimoto Y."/>
            <person name="Nakagawa S."/>
        </authorList>
    </citation>
    <scope>NUCLEOTIDE SEQUENCE</scope>
    <source>
        <strain evidence="9">KT2</strain>
    </source>
</reference>
<evidence type="ECO:0000313" key="9">
    <source>
        <dbReference type="EMBL" id="BCL59819.1"/>
    </source>
</evidence>
<dbReference type="PANTHER" id="PTHR43811">
    <property type="entry name" value="FKBP-TYPE PEPTIDYL-PROLYL CIS-TRANS ISOMERASE FKPA"/>
    <property type="match status" value="1"/>
</dbReference>